<dbReference type="Gene3D" id="3.40.462.20">
    <property type="match status" value="1"/>
</dbReference>
<dbReference type="Proteomes" id="UP000236291">
    <property type="component" value="Unassembled WGS sequence"/>
</dbReference>
<dbReference type="InterPro" id="IPR036318">
    <property type="entry name" value="FAD-bd_PCMH-like_sf"/>
</dbReference>
<keyword evidence="5" id="KW-0274">FAD</keyword>
<dbReference type="InterPro" id="IPR012951">
    <property type="entry name" value="BBE"/>
</dbReference>
<dbReference type="InterPro" id="IPR016166">
    <property type="entry name" value="FAD-bd_PCMH"/>
</dbReference>
<dbReference type="Gene3D" id="3.30.43.10">
    <property type="entry name" value="Uridine Diphospho-n-acetylenolpyruvylglucosamine Reductase, domain 2"/>
    <property type="match status" value="1"/>
</dbReference>
<dbReference type="Gene3D" id="3.30.465.10">
    <property type="match status" value="1"/>
</dbReference>
<dbReference type="PANTHER" id="PTHR32448">
    <property type="entry name" value="OS08G0158400 PROTEIN"/>
    <property type="match status" value="1"/>
</dbReference>
<dbReference type="InterPro" id="IPR016167">
    <property type="entry name" value="FAD-bd_PCMH_sub1"/>
</dbReference>
<dbReference type="InterPro" id="IPR006094">
    <property type="entry name" value="Oxid_FAD_bind_N"/>
</dbReference>
<evidence type="ECO:0000256" key="3">
    <source>
        <dbReference type="ARBA" id="ARBA00022630"/>
    </source>
</evidence>
<dbReference type="STRING" id="57577.A0A2K3PP18"/>
<reference evidence="8 9" key="1">
    <citation type="journal article" date="2014" name="Am. J. Bot.">
        <title>Genome assembly and annotation for red clover (Trifolium pratense; Fabaceae).</title>
        <authorList>
            <person name="Istvanek J."/>
            <person name="Jaros M."/>
            <person name="Krenek A."/>
            <person name="Repkova J."/>
        </authorList>
    </citation>
    <scope>NUCLEOTIDE SEQUENCE [LARGE SCALE GENOMIC DNA]</scope>
    <source>
        <strain evidence="9">cv. Tatra</strain>
        <tissue evidence="8">Young leaves</tissue>
    </source>
</reference>
<dbReference type="AlphaFoldDB" id="A0A2K3PP18"/>
<gene>
    <name evidence="8" type="ORF">L195_g013771</name>
</gene>
<evidence type="ECO:0000256" key="6">
    <source>
        <dbReference type="ARBA" id="ARBA00023180"/>
    </source>
</evidence>
<dbReference type="EMBL" id="ASHM01009022">
    <property type="protein sequence ID" value="PNY17038.1"/>
    <property type="molecule type" value="Genomic_DNA"/>
</dbReference>
<dbReference type="GO" id="GO:0071949">
    <property type="term" value="F:FAD binding"/>
    <property type="evidence" value="ECO:0007669"/>
    <property type="project" value="InterPro"/>
</dbReference>
<evidence type="ECO:0000313" key="8">
    <source>
        <dbReference type="EMBL" id="PNY17038.1"/>
    </source>
</evidence>
<keyword evidence="4" id="KW-0732">Signal</keyword>
<comment type="caution">
    <text evidence="8">The sequence shown here is derived from an EMBL/GenBank/DDBJ whole genome shotgun (WGS) entry which is preliminary data.</text>
</comment>
<organism evidence="8 9">
    <name type="scientific">Trifolium pratense</name>
    <name type="common">Red clover</name>
    <dbReference type="NCBI Taxonomy" id="57577"/>
    <lineage>
        <taxon>Eukaryota</taxon>
        <taxon>Viridiplantae</taxon>
        <taxon>Streptophyta</taxon>
        <taxon>Embryophyta</taxon>
        <taxon>Tracheophyta</taxon>
        <taxon>Spermatophyta</taxon>
        <taxon>Magnoliopsida</taxon>
        <taxon>eudicotyledons</taxon>
        <taxon>Gunneridae</taxon>
        <taxon>Pentapetalae</taxon>
        <taxon>rosids</taxon>
        <taxon>fabids</taxon>
        <taxon>Fabales</taxon>
        <taxon>Fabaceae</taxon>
        <taxon>Papilionoideae</taxon>
        <taxon>50 kb inversion clade</taxon>
        <taxon>NPAAA clade</taxon>
        <taxon>Hologalegina</taxon>
        <taxon>IRL clade</taxon>
        <taxon>Trifolieae</taxon>
        <taxon>Trifolium</taxon>
    </lineage>
</organism>
<sequence length="486" mass="54538">MIPGLLHDPTGETSPFATNKASKPLVIITPKEISHIQATIICSQNHGLQIRVRSGGHDYEGLSYVSEVPFVVIDLIDFKAIEINVESRTAWVQTGASIGELYYAISRKSRNLAFTAGICPTVGVGGLFSGGGHGLMLRKYGLAADNIIDAYIIDVKGRFLDRQAMGEDLFWAIRGGGGASFGVIVSWKIKLVQVPSIVTVFTVPRTLEQNATKLIHKWQYVASKLDESITIHIIIKRVNSTSSKKGESNSTVQALFQALFLGGVDKLIPLVQEKFPELGLVREDCSELSWIESVLYIFGLNGVKHEVLLNRVIGEKDIFKAKSDYVKTPISEIGLEGIWPMFYEDGAKDSMMVLLPYGGKMDNISKSETPFPHRYGNLYIIQYEVHWYQEGDEAEKLHINWMRKLYSYMEPFVSKSPRSAYLNYRDLDIGVNNKTGYTSYKQASIWGVKYFENNFKRLTKVKTKVDPLNFFRNEQSIPSLVSEGHK</sequence>
<protein>
    <submittedName>
        <fullName evidence="8">Reticuline oxidase-like protein</fullName>
    </submittedName>
</protein>
<evidence type="ECO:0000256" key="2">
    <source>
        <dbReference type="ARBA" id="ARBA00005466"/>
    </source>
</evidence>
<keyword evidence="6" id="KW-0325">Glycoprotein</keyword>
<dbReference type="InterPro" id="IPR016169">
    <property type="entry name" value="FAD-bd_PCMH_sub2"/>
</dbReference>
<dbReference type="Pfam" id="PF08031">
    <property type="entry name" value="BBE"/>
    <property type="match status" value="1"/>
</dbReference>
<evidence type="ECO:0000313" key="9">
    <source>
        <dbReference type="Proteomes" id="UP000236291"/>
    </source>
</evidence>
<evidence type="ECO:0000259" key="7">
    <source>
        <dbReference type="PROSITE" id="PS51387"/>
    </source>
</evidence>
<dbReference type="SUPFAM" id="SSF56176">
    <property type="entry name" value="FAD-binding/transporter-associated domain-like"/>
    <property type="match status" value="1"/>
</dbReference>
<dbReference type="PROSITE" id="PS51387">
    <property type="entry name" value="FAD_PCMH"/>
    <property type="match status" value="1"/>
</dbReference>
<evidence type="ECO:0000256" key="5">
    <source>
        <dbReference type="ARBA" id="ARBA00022827"/>
    </source>
</evidence>
<dbReference type="ExpressionAtlas" id="A0A2K3PP18">
    <property type="expression patterns" value="baseline"/>
</dbReference>
<dbReference type="GO" id="GO:0016491">
    <property type="term" value="F:oxidoreductase activity"/>
    <property type="evidence" value="ECO:0007669"/>
    <property type="project" value="InterPro"/>
</dbReference>
<reference evidence="8 9" key="2">
    <citation type="journal article" date="2017" name="Front. Plant Sci.">
        <title>Gene Classification and Mining of Molecular Markers Useful in Red Clover (Trifolium pratense) Breeding.</title>
        <authorList>
            <person name="Istvanek J."/>
            <person name="Dluhosova J."/>
            <person name="Dluhos P."/>
            <person name="Patkova L."/>
            <person name="Nedelnik J."/>
            <person name="Repkova J."/>
        </authorList>
    </citation>
    <scope>NUCLEOTIDE SEQUENCE [LARGE SCALE GENOMIC DNA]</scope>
    <source>
        <strain evidence="9">cv. Tatra</strain>
        <tissue evidence="8">Young leaves</tissue>
    </source>
</reference>
<evidence type="ECO:0000256" key="1">
    <source>
        <dbReference type="ARBA" id="ARBA00001974"/>
    </source>
</evidence>
<feature type="domain" description="FAD-binding PCMH-type" evidence="7">
    <location>
        <begin position="20"/>
        <end position="194"/>
    </location>
</feature>
<dbReference type="Pfam" id="PF01565">
    <property type="entry name" value="FAD_binding_4"/>
    <property type="match status" value="1"/>
</dbReference>
<evidence type="ECO:0000256" key="4">
    <source>
        <dbReference type="ARBA" id="ARBA00022729"/>
    </source>
</evidence>
<name>A0A2K3PP18_TRIPR</name>
<keyword evidence="3" id="KW-0285">Flavoprotein</keyword>
<comment type="cofactor">
    <cofactor evidence="1">
        <name>FAD</name>
        <dbReference type="ChEBI" id="CHEBI:57692"/>
    </cofactor>
</comment>
<accession>A0A2K3PP18</accession>
<comment type="similarity">
    <text evidence="2">Belongs to the oxygen-dependent FAD-linked oxidoreductase family.</text>
</comment>
<proteinExistence type="inferred from homology"/>